<evidence type="ECO:0000313" key="1">
    <source>
        <dbReference type="EMBL" id="JAD64953.1"/>
    </source>
</evidence>
<sequence length="19" mass="2056">MNLYLTTRTNSTTAASTPI</sequence>
<dbReference type="EMBL" id="GBRH01232942">
    <property type="protein sequence ID" value="JAD64953.1"/>
    <property type="molecule type" value="Transcribed_RNA"/>
</dbReference>
<organism evidence="1">
    <name type="scientific">Arundo donax</name>
    <name type="common">Giant reed</name>
    <name type="synonym">Donax arundinaceus</name>
    <dbReference type="NCBI Taxonomy" id="35708"/>
    <lineage>
        <taxon>Eukaryota</taxon>
        <taxon>Viridiplantae</taxon>
        <taxon>Streptophyta</taxon>
        <taxon>Embryophyta</taxon>
        <taxon>Tracheophyta</taxon>
        <taxon>Spermatophyta</taxon>
        <taxon>Magnoliopsida</taxon>
        <taxon>Liliopsida</taxon>
        <taxon>Poales</taxon>
        <taxon>Poaceae</taxon>
        <taxon>PACMAD clade</taxon>
        <taxon>Arundinoideae</taxon>
        <taxon>Arundineae</taxon>
        <taxon>Arundo</taxon>
    </lineage>
</organism>
<reference evidence="1" key="2">
    <citation type="journal article" date="2015" name="Data Brief">
        <title>Shoot transcriptome of the giant reed, Arundo donax.</title>
        <authorList>
            <person name="Barrero R.A."/>
            <person name="Guerrero F.D."/>
            <person name="Moolhuijzen P."/>
            <person name="Goolsby J.A."/>
            <person name="Tidwell J."/>
            <person name="Bellgard S.E."/>
            <person name="Bellgard M.I."/>
        </authorList>
    </citation>
    <scope>NUCLEOTIDE SEQUENCE</scope>
    <source>
        <tissue evidence="1">Shoot tissue taken approximately 20 cm above the soil surface</tissue>
    </source>
</reference>
<protein>
    <submittedName>
        <fullName evidence="1">Uncharacterized protein</fullName>
    </submittedName>
</protein>
<name>A0A0A9BS04_ARUDO</name>
<proteinExistence type="predicted"/>
<accession>A0A0A9BS04</accession>
<dbReference type="AlphaFoldDB" id="A0A0A9BS04"/>
<reference evidence="1" key="1">
    <citation type="submission" date="2014-09" db="EMBL/GenBank/DDBJ databases">
        <authorList>
            <person name="Magalhaes I.L.F."/>
            <person name="Oliveira U."/>
            <person name="Santos F.R."/>
            <person name="Vidigal T.H.D.A."/>
            <person name="Brescovit A.D."/>
            <person name="Santos A.J."/>
        </authorList>
    </citation>
    <scope>NUCLEOTIDE SEQUENCE</scope>
    <source>
        <tissue evidence="1">Shoot tissue taken approximately 20 cm above the soil surface</tissue>
    </source>
</reference>